<dbReference type="SUPFAM" id="SSF49777">
    <property type="entry name" value="PEBP-like"/>
    <property type="match status" value="1"/>
</dbReference>
<dbReference type="InterPro" id="IPR008914">
    <property type="entry name" value="PEBP"/>
</dbReference>
<dbReference type="AlphaFoldDB" id="A0A0B6X0U8"/>
<dbReference type="PANTHER" id="PTHR30289">
    <property type="entry name" value="UNCHARACTERIZED PROTEIN YBCL-RELATED"/>
    <property type="match status" value="1"/>
</dbReference>
<evidence type="ECO:0000313" key="2">
    <source>
        <dbReference type="EMBL" id="CDM66592.1"/>
    </source>
</evidence>
<evidence type="ECO:0000256" key="1">
    <source>
        <dbReference type="SAM" id="MobiDB-lite"/>
    </source>
</evidence>
<dbReference type="PANTHER" id="PTHR30289:SF1">
    <property type="entry name" value="PEBP (PHOSPHATIDYLETHANOLAMINE-BINDING PROTEIN) FAMILY PROTEIN"/>
    <property type="match status" value="1"/>
</dbReference>
<dbReference type="Gene3D" id="3.90.280.10">
    <property type="entry name" value="PEBP-like"/>
    <property type="match status" value="1"/>
</dbReference>
<protein>
    <submittedName>
        <fullName evidence="2">Phospholipid-binding protein, PBP family</fullName>
    </submittedName>
</protein>
<dbReference type="CDD" id="cd00865">
    <property type="entry name" value="PEBP_bact_arch"/>
    <property type="match status" value="1"/>
</dbReference>
<dbReference type="InterPro" id="IPR005247">
    <property type="entry name" value="YbhB_YbcL/LppC-like"/>
</dbReference>
<dbReference type="Proteomes" id="UP000031518">
    <property type="component" value="Unassembled WGS sequence"/>
</dbReference>
<proteinExistence type="predicted"/>
<feature type="region of interest" description="Disordered" evidence="1">
    <location>
        <begin position="1"/>
        <end position="32"/>
    </location>
</feature>
<evidence type="ECO:0000313" key="3">
    <source>
        <dbReference type="Proteomes" id="UP000031518"/>
    </source>
</evidence>
<gene>
    <name evidence="2" type="ORF">PYK22_02624</name>
</gene>
<dbReference type="STRING" id="454194.PYK22_02624"/>
<name>A0A0B6X0U8_9BACT</name>
<sequence length="150" mass="16376">MKLTSAAFQDGGLIPQKHTCDGEDVSPPLTWSDLPNETRSLALIADDPDAPRGTWVHWVLYDLSPDAHELPEAVPPIESLPNGAKQGRNDFGKIGYGGPCPPGGTHRYFFKLYALDRKLGLPAGKTKQELLDAMRGHVLAEAQLMGRYGR</sequence>
<dbReference type="NCBIfam" id="TIGR00481">
    <property type="entry name" value="YbhB/YbcL family Raf kinase inhibitor-like protein"/>
    <property type="match status" value="1"/>
</dbReference>
<dbReference type="EMBL" id="CBXV010000008">
    <property type="protein sequence ID" value="CDM66592.1"/>
    <property type="molecule type" value="Genomic_DNA"/>
</dbReference>
<reference evidence="2 3" key="2">
    <citation type="submission" date="2015-01" db="EMBL/GenBank/DDBJ databases">
        <title>Complete genome sequence of Pyrinomonas methylaliphatogenes type strain K22T.</title>
        <authorList>
            <person name="Lee K.C.Y."/>
            <person name="Power J.F."/>
            <person name="Dunfield P.F."/>
            <person name="Morgan X.C."/>
            <person name="Huttenhower C."/>
            <person name="Stott M.B."/>
        </authorList>
    </citation>
    <scope>NUCLEOTIDE SEQUENCE [LARGE SCALE GENOMIC DNA]</scope>
    <source>
        <strain evidence="2 3">K22</strain>
    </source>
</reference>
<dbReference type="InterPro" id="IPR036610">
    <property type="entry name" value="PEBP-like_sf"/>
</dbReference>
<dbReference type="Pfam" id="PF01161">
    <property type="entry name" value="PBP"/>
    <property type="match status" value="1"/>
</dbReference>
<reference evidence="2 3" key="1">
    <citation type="submission" date="2013-12" db="EMBL/GenBank/DDBJ databases">
        <authorList>
            <person name="Stott M."/>
        </authorList>
    </citation>
    <scope>NUCLEOTIDE SEQUENCE [LARGE SCALE GENOMIC DNA]</scope>
    <source>
        <strain evidence="2 3">K22</strain>
    </source>
</reference>
<dbReference type="RefSeq" id="WP_211197704.1">
    <property type="nucleotide sequence ID" value="NZ_CBXV010000008.1"/>
</dbReference>
<accession>A0A0B6X0U8</accession>
<organism evidence="2 3">
    <name type="scientific">Pyrinomonas methylaliphatogenes</name>
    <dbReference type="NCBI Taxonomy" id="454194"/>
    <lineage>
        <taxon>Bacteria</taxon>
        <taxon>Pseudomonadati</taxon>
        <taxon>Acidobacteriota</taxon>
        <taxon>Blastocatellia</taxon>
        <taxon>Blastocatellales</taxon>
        <taxon>Pyrinomonadaceae</taxon>
        <taxon>Pyrinomonas</taxon>
    </lineage>
</organism>
<keyword evidence="3" id="KW-1185">Reference proteome</keyword>